<dbReference type="Pfam" id="PF00172">
    <property type="entry name" value="Zn_clus"/>
    <property type="match status" value="1"/>
</dbReference>
<dbReference type="FunFam" id="4.10.240.10:FF:000003">
    <property type="entry name" value="C6 transcription factor (Leu3)"/>
    <property type="match status" value="1"/>
</dbReference>
<feature type="domain" description="Zn(2)-C6 fungal-type" evidence="9">
    <location>
        <begin position="65"/>
        <end position="98"/>
    </location>
</feature>
<sequence length="695" mass="77208">MLTLSPGGFPPLSGPGDTFNLHNFTITSFGIIHNANSLAGSHRVLACGTMNSQANSPSLRRAKKACTECRQQKAKCDAYMNADLPCSRCTKMKTRCIISDPFRREHKRLRLSKLEQETDELRRKLSGSHSESLQQSPIAMLTAAAEMEVVHPTPTAADSNLPPHPQTTSIVYSQQLTPHLSPSLSYSRITAVPDRLPTPTESRTLKNVHLTGSEIDELFQLFFRQYACFLPILDPQTPPDAYYTQSSFLFWAIIGVASRSYTDNPTLLMAISPSIVEMALLSVTSSAPAWHIIQGLLLVLTWPFPKEINKTDAMFPLSGMLLHIAMQNGLHIPLYSHEFAKRNIPAPSEADMARRSELWARCVVVYQRACVTKGQCPRSMVDLQQDLGQQQVVSQKIAPSLALELKCLGLIARCSAAVLEFGIRTMSAEQERSFDILLRTFESQATELEAHVNSANDRLHTTTCRLCVQMFHLFKNQTIHESDCLARVVTTACRTIDCIQEIGRAMENLASAPMQITYGLLLPASALLRILKCSTHPDVDIERGKKALFSAINMARRMSVDVYDTASKIAIVMNQLWNSSRAFRKADGTEFIALKIRSRLVLSPVIDTIWWWRDEFEPQFYHSSAAHGTVAEGVDSDFHQSSGPPNAPSGLVDRQDPVLFDEQFLADFEWALSNDGLLQATEPYGSVWPAAGTIA</sequence>
<evidence type="ECO:0000256" key="5">
    <source>
        <dbReference type="ARBA" id="ARBA00023125"/>
    </source>
</evidence>
<proteinExistence type="predicted"/>
<dbReference type="PANTHER" id="PTHR31845">
    <property type="entry name" value="FINGER DOMAIN PROTEIN, PUTATIVE-RELATED"/>
    <property type="match status" value="1"/>
</dbReference>
<dbReference type="PANTHER" id="PTHR31845:SF21">
    <property type="entry name" value="REGULATORY PROTEIN LEU3"/>
    <property type="match status" value="1"/>
</dbReference>
<dbReference type="EMBL" id="KZ821240">
    <property type="protein sequence ID" value="PYH43903.1"/>
    <property type="molecule type" value="Genomic_DNA"/>
</dbReference>
<dbReference type="InterPro" id="IPR051089">
    <property type="entry name" value="prtT"/>
</dbReference>
<protein>
    <submittedName>
        <fullName evidence="10">Zn(II)2Cys6 transcription factor</fullName>
    </submittedName>
</protein>
<dbReference type="SUPFAM" id="SSF57701">
    <property type="entry name" value="Zn2/Cys6 DNA-binding domain"/>
    <property type="match status" value="1"/>
</dbReference>
<dbReference type="OrthoDB" id="3163292at2759"/>
<keyword evidence="11" id="KW-1185">Reference proteome</keyword>
<keyword evidence="6" id="KW-0804">Transcription</keyword>
<dbReference type="GO" id="GO:0005634">
    <property type="term" value="C:nucleus"/>
    <property type="evidence" value="ECO:0007669"/>
    <property type="project" value="UniProtKB-SubCell"/>
</dbReference>
<keyword evidence="5" id="KW-0238">DNA-binding</keyword>
<evidence type="ECO:0000256" key="3">
    <source>
        <dbReference type="ARBA" id="ARBA00022833"/>
    </source>
</evidence>
<dbReference type="STRING" id="1450539.A0A318ZH46"/>
<dbReference type="RefSeq" id="XP_025429885.1">
    <property type="nucleotide sequence ID" value="XM_025579227.1"/>
</dbReference>
<organism evidence="10 11">
    <name type="scientific">Aspergillus saccharolyticus JOP 1030-1</name>
    <dbReference type="NCBI Taxonomy" id="1450539"/>
    <lineage>
        <taxon>Eukaryota</taxon>
        <taxon>Fungi</taxon>
        <taxon>Dikarya</taxon>
        <taxon>Ascomycota</taxon>
        <taxon>Pezizomycotina</taxon>
        <taxon>Eurotiomycetes</taxon>
        <taxon>Eurotiomycetidae</taxon>
        <taxon>Eurotiales</taxon>
        <taxon>Aspergillaceae</taxon>
        <taxon>Aspergillus</taxon>
        <taxon>Aspergillus subgen. Circumdati</taxon>
    </lineage>
</organism>
<gene>
    <name evidence="10" type="ORF">BP01DRAFT_416929</name>
</gene>
<dbReference type="InterPro" id="IPR001138">
    <property type="entry name" value="Zn2Cys6_DnaBD"/>
</dbReference>
<accession>A0A318ZH46</accession>
<dbReference type="GO" id="GO:0001216">
    <property type="term" value="F:DNA-binding transcription activator activity"/>
    <property type="evidence" value="ECO:0007669"/>
    <property type="project" value="UniProtKB-ARBA"/>
</dbReference>
<dbReference type="GO" id="GO:0008270">
    <property type="term" value="F:zinc ion binding"/>
    <property type="evidence" value="ECO:0007669"/>
    <property type="project" value="InterPro"/>
</dbReference>
<dbReference type="Proteomes" id="UP000248349">
    <property type="component" value="Unassembled WGS sequence"/>
</dbReference>
<evidence type="ECO:0000256" key="2">
    <source>
        <dbReference type="ARBA" id="ARBA00022723"/>
    </source>
</evidence>
<dbReference type="PROSITE" id="PS00463">
    <property type="entry name" value="ZN2_CY6_FUNGAL_1"/>
    <property type="match status" value="1"/>
</dbReference>
<evidence type="ECO:0000313" key="10">
    <source>
        <dbReference type="EMBL" id="PYH43903.1"/>
    </source>
</evidence>
<dbReference type="InterPro" id="IPR036864">
    <property type="entry name" value="Zn2-C6_fun-type_DNA-bd_sf"/>
</dbReference>
<feature type="coiled-coil region" evidence="8">
    <location>
        <begin position="104"/>
        <end position="131"/>
    </location>
</feature>
<evidence type="ECO:0000256" key="8">
    <source>
        <dbReference type="SAM" id="Coils"/>
    </source>
</evidence>
<dbReference type="PROSITE" id="PS50048">
    <property type="entry name" value="ZN2_CY6_FUNGAL_2"/>
    <property type="match status" value="1"/>
</dbReference>
<keyword evidence="2" id="KW-0479">Metal-binding</keyword>
<evidence type="ECO:0000259" key="9">
    <source>
        <dbReference type="PROSITE" id="PS50048"/>
    </source>
</evidence>
<name>A0A318ZH46_9EURO</name>
<evidence type="ECO:0000256" key="4">
    <source>
        <dbReference type="ARBA" id="ARBA00023015"/>
    </source>
</evidence>
<evidence type="ECO:0000256" key="7">
    <source>
        <dbReference type="ARBA" id="ARBA00023242"/>
    </source>
</evidence>
<keyword evidence="3" id="KW-0862">Zinc</keyword>
<dbReference type="CDD" id="cd00067">
    <property type="entry name" value="GAL4"/>
    <property type="match status" value="1"/>
</dbReference>
<reference evidence="10 11" key="1">
    <citation type="submission" date="2016-12" db="EMBL/GenBank/DDBJ databases">
        <title>The genomes of Aspergillus section Nigri reveals drivers in fungal speciation.</title>
        <authorList>
            <consortium name="DOE Joint Genome Institute"/>
            <person name="Vesth T.C."/>
            <person name="Nybo J."/>
            <person name="Theobald S."/>
            <person name="Brandl J."/>
            <person name="Frisvad J.C."/>
            <person name="Nielsen K.F."/>
            <person name="Lyhne E.K."/>
            <person name="Kogle M.E."/>
            <person name="Kuo A."/>
            <person name="Riley R."/>
            <person name="Clum A."/>
            <person name="Nolan M."/>
            <person name="Lipzen A."/>
            <person name="Salamov A."/>
            <person name="Henrissat B."/>
            <person name="Wiebenga A."/>
            <person name="De Vries R.P."/>
            <person name="Grigoriev I.V."/>
            <person name="Mortensen U.H."/>
            <person name="Andersen M.R."/>
            <person name="Baker S.E."/>
        </authorList>
    </citation>
    <scope>NUCLEOTIDE SEQUENCE [LARGE SCALE GENOMIC DNA]</scope>
    <source>
        <strain evidence="10 11">JOP 1030-1</strain>
    </source>
</reference>
<dbReference type="SMART" id="SM00066">
    <property type="entry name" value="GAL4"/>
    <property type="match status" value="1"/>
</dbReference>
<dbReference type="GO" id="GO:0000976">
    <property type="term" value="F:transcription cis-regulatory region binding"/>
    <property type="evidence" value="ECO:0007669"/>
    <property type="project" value="TreeGrafter"/>
</dbReference>
<dbReference type="CDD" id="cd12148">
    <property type="entry name" value="fungal_TF_MHR"/>
    <property type="match status" value="1"/>
</dbReference>
<evidence type="ECO:0000313" key="11">
    <source>
        <dbReference type="Proteomes" id="UP000248349"/>
    </source>
</evidence>
<evidence type="ECO:0000256" key="1">
    <source>
        <dbReference type="ARBA" id="ARBA00004123"/>
    </source>
</evidence>
<comment type="subcellular location">
    <subcellularLocation>
        <location evidence="1">Nucleus</location>
    </subcellularLocation>
</comment>
<evidence type="ECO:0000256" key="6">
    <source>
        <dbReference type="ARBA" id="ARBA00023163"/>
    </source>
</evidence>
<keyword evidence="7" id="KW-0539">Nucleus</keyword>
<dbReference type="AlphaFoldDB" id="A0A318ZH46"/>
<keyword evidence="4" id="KW-0805">Transcription regulation</keyword>
<keyword evidence="8" id="KW-0175">Coiled coil</keyword>
<dbReference type="Gene3D" id="4.10.240.10">
    <property type="entry name" value="Zn(2)-C6 fungal-type DNA-binding domain"/>
    <property type="match status" value="1"/>
</dbReference>
<dbReference type="GO" id="GO:0000981">
    <property type="term" value="F:DNA-binding transcription factor activity, RNA polymerase II-specific"/>
    <property type="evidence" value="ECO:0007669"/>
    <property type="project" value="InterPro"/>
</dbReference>
<dbReference type="GeneID" id="37080456"/>